<comment type="caution">
    <text evidence="2">The sequence shown here is derived from an EMBL/GenBank/DDBJ whole genome shotgun (WGS) entry which is preliminary data.</text>
</comment>
<keyword evidence="3" id="KW-1185">Reference proteome</keyword>
<dbReference type="Proteomes" id="UP000469724">
    <property type="component" value="Unassembled WGS sequence"/>
</dbReference>
<evidence type="ECO:0000256" key="1">
    <source>
        <dbReference type="SAM" id="MobiDB-lite"/>
    </source>
</evidence>
<name>A0A7K3NQL6_9BACT</name>
<evidence type="ECO:0000313" key="3">
    <source>
        <dbReference type="Proteomes" id="UP000469724"/>
    </source>
</evidence>
<protein>
    <submittedName>
        <fullName evidence="2">Uncharacterized protein</fullName>
    </submittedName>
</protein>
<feature type="region of interest" description="Disordered" evidence="1">
    <location>
        <begin position="1"/>
        <end position="25"/>
    </location>
</feature>
<dbReference type="RefSeq" id="WP_163303450.1">
    <property type="nucleotide sequence ID" value="NZ_JAAGRQ010000096.1"/>
</dbReference>
<evidence type="ECO:0000313" key="2">
    <source>
        <dbReference type="EMBL" id="NDY58377.1"/>
    </source>
</evidence>
<dbReference type="EMBL" id="JAAGRQ010000096">
    <property type="protein sequence ID" value="NDY58377.1"/>
    <property type="molecule type" value="Genomic_DNA"/>
</dbReference>
<proteinExistence type="predicted"/>
<sequence>MAIAQEAASQRFRTAPVGRPDQTAPVIRPGVFRPGPLVEDVERLSRPGVVLSDEDIINVLVKYFHAYIYPGSEAHAVPLGDISELFWRFCGMWWEGTRDTPADLGLRDSTGYALRMLADLPKTGHIFRSIAGRPAMPTGLADGYVGLGLGTGTGVLLLAASLQARRHGAGRFDLLGVEYDTLVAERTGLLLDRLGVGRVVAADARDAQAYIDMVDGPITFVANETIPGMNQRMQSEHFSAIHGALFEAAAARLRETLFFPEGLVAVEPKTDASVVLSRQNRFQVPKYYRNVNVFPRAIIIEGRLTALTRLGKDFPRLIPPQVRRFLPRRW</sequence>
<organism evidence="2 3">
    <name type="scientific">Desulfolutivibrio sulfodismutans</name>
    <dbReference type="NCBI Taxonomy" id="63561"/>
    <lineage>
        <taxon>Bacteria</taxon>
        <taxon>Pseudomonadati</taxon>
        <taxon>Thermodesulfobacteriota</taxon>
        <taxon>Desulfovibrionia</taxon>
        <taxon>Desulfovibrionales</taxon>
        <taxon>Desulfovibrionaceae</taxon>
        <taxon>Desulfolutivibrio</taxon>
    </lineage>
</organism>
<gene>
    <name evidence="2" type="ORF">G3N56_16710</name>
</gene>
<dbReference type="AlphaFoldDB" id="A0A7K3NQL6"/>
<accession>A0A7K3NQL6</accession>
<reference evidence="2 3" key="1">
    <citation type="submission" date="2020-02" db="EMBL/GenBank/DDBJ databases">
        <title>Comparative genomics of sulfur disproportionating microorganisms.</title>
        <authorList>
            <person name="Ward L.M."/>
            <person name="Bertran E."/>
            <person name="Johnston D.T."/>
        </authorList>
    </citation>
    <scope>NUCLEOTIDE SEQUENCE [LARGE SCALE GENOMIC DNA]</scope>
    <source>
        <strain evidence="2 3">DSM 3696</strain>
    </source>
</reference>